<dbReference type="OrthoDB" id="6196336at2"/>
<reference evidence="2 3" key="1">
    <citation type="submission" date="2018-03" db="EMBL/GenBank/DDBJ databases">
        <title>Genomic Encyclopedia of Archaeal and Bacterial Type Strains, Phase II (KMG-II): from individual species to whole genera.</title>
        <authorList>
            <person name="Goeker M."/>
        </authorList>
    </citation>
    <scope>NUCLEOTIDE SEQUENCE [LARGE SCALE GENOMIC DNA]</scope>
    <source>
        <strain evidence="2 3">DSM 17586</strain>
    </source>
</reference>
<gene>
    <name evidence="2" type="ORF">CLV44_11669</name>
</gene>
<dbReference type="InterPro" id="IPR004864">
    <property type="entry name" value="LEA_2"/>
</dbReference>
<evidence type="ECO:0000313" key="2">
    <source>
        <dbReference type="EMBL" id="PSL12710.1"/>
    </source>
</evidence>
<evidence type="ECO:0000259" key="1">
    <source>
        <dbReference type="SMART" id="SM00769"/>
    </source>
</evidence>
<dbReference type="EMBL" id="PYGI01000016">
    <property type="protein sequence ID" value="PSL12710.1"/>
    <property type="molecule type" value="Genomic_DNA"/>
</dbReference>
<dbReference type="SMART" id="SM00769">
    <property type="entry name" value="WHy"/>
    <property type="match status" value="1"/>
</dbReference>
<dbReference type="RefSeq" id="WP_106592330.1">
    <property type="nucleotide sequence ID" value="NZ_PYGI01000016.1"/>
</dbReference>
<feature type="domain" description="Water stress and hypersensitive response" evidence="1">
    <location>
        <begin position="34"/>
        <end position="150"/>
    </location>
</feature>
<dbReference type="GO" id="GO:0009269">
    <property type="term" value="P:response to desiccation"/>
    <property type="evidence" value="ECO:0007669"/>
    <property type="project" value="InterPro"/>
</dbReference>
<keyword evidence="3" id="KW-1185">Reference proteome</keyword>
<dbReference type="Proteomes" id="UP000242133">
    <property type="component" value="Unassembled WGS sequence"/>
</dbReference>
<accession>A0A2P8ETA4</accession>
<dbReference type="AlphaFoldDB" id="A0A2P8ETA4"/>
<dbReference type="SUPFAM" id="SSF117070">
    <property type="entry name" value="LEA14-like"/>
    <property type="match status" value="1"/>
</dbReference>
<dbReference type="PROSITE" id="PS51257">
    <property type="entry name" value="PROKAR_LIPOPROTEIN"/>
    <property type="match status" value="1"/>
</dbReference>
<dbReference type="Pfam" id="PF03168">
    <property type="entry name" value="LEA_2"/>
    <property type="match status" value="1"/>
</dbReference>
<protein>
    <submittedName>
        <fullName evidence="2">LEA14-like dessication related protein</fullName>
    </submittedName>
</protein>
<dbReference type="InterPro" id="IPR013990">
    <property type="entry name" value="WHy-dom"/>
</dbReference>
<name>A0A2P8ETA4_9GAMM</name>
<sequence length="158" mass="17158">MRVRLYGICWLAIALLITGCASVQPGYEPPTLEITGVRFDPSSQGAVPQFLIGLRVINPNRQPLHLSGISYNLYLQDQRVLSGVARDLPVVPGYADQAIEVSATPALFGGVRLLAELMNNPQLNALDYRVEAKLDSGGLQWPVRVQEQGQLPLGPAAR</sequence>
<evidence type="ECO:0000313" key="3">
    <source>
        <dbReference type="Proteomes" id="UP000242133"/>
    </source>
</evidence>
<comment type="caution">
    <text evidence="2">The sequence shown here is derived from an EMBL/GenBank/DDBJ whole genome shotgun (WGS) entry which is preliminary data.</text>
</comment>
<proteinExistence type="predicted"/>
<organism evidence="2 3">
    <name type="scientific">Marinobacterium halophilum</name>
    <dbReference type="NCBI Taxonomy" id="267374"/>
    <lineage>
        <taxon>Bacteria</taxon>
        <taxon>Pseudomonadati</taxon>
        <taxon>Pseudomonadota</taxon>
        <taxon>Gammaproteobacteria</taxon>
        <taxon>Oceanospirillales</taxon>
        <taxon>Oceanospirillaceae</taxon>
        <taxon>Marinobacterium</taxon>
    </lineage>
</organism>
<dbReference type="Gene3D" id="2.60.40.1820">
    <property type="match status" value="1"/>
</dbReference>